<gene>
    <name evidence="2" type="ORF">Gferi_02010</name>
</gene>
<evidence type="ECO:0000313" key="3">
    <source>
        <dbReference type="Proteomes" id="UP000095743"/>
    </source>
</evidence>
<dbReference type="STRING" id="1424294.Gferi_02010"/>
<dbReference type="PANTHER" id="PTHR11851:SF186">
    <property type="entry name" value="INACTIVE METALLOPROTEASE YMFF-RELATED"/>
    <property type="match status" value="1"/>
</dbReference>
<organism evidence="2 3">
    <name type="scientific">Geosporobacter ferrireducens</name>
    <dbReference type="NCBI Taxonomy" id="1424294"/>
    <lineage>
        <taxon>Bacteria</taxon>
        <taxon>Bacillati</taxon>
        <taxon>Bacillota</taxon>
        <taxon>Clostridia</taxon>
        <taxon>Peptostreptococcales</taxon>
        <taxon>Thermotaleaceae</taxon>
        <taxon>Geosporobacter</taxon>
    </lineage>
</organism>
<dbReference type="Pfam" id="PF05193">
    <property type="entry name" value="Peptidase_M16_C"/>
    <property type="match status" value="1"/>
</dbReference>
<protein>
    <recommendedName>
        <fullName evidence="1">Peptidase M16 C-terminal domain-containing protein</fullName>
    </recommendedName>
</protein>
<dbReference type="GO" id="GO:0046872">
    <property type="term" value="F:metal ion binding"/>
    <property type="evidence" value="ECO:0007669"/>
    <property type="project" value="InterPro"/>
</dbReference>
<evidence type="ECO:0000313" key="2">
    <source>
        <dbReference type="EMBL" id="AOT68470.1"/>
    </source>
</evidence>
<evidence type="ECO:0000259" key="1">
    <source>
        <dbReference type="Pfam" id="PF05193"/>
    </source>
</evidence>
<name>A0A1D8GC73_9FIRM</name>
<dbReference type="KEGG" id="gfe:Gferi_02010"/>
<dbReference type="InterPro" id="IPR007863">
    <property type="entry name" value="Peptidase_M16_C"/>
</dbReference>
<dbReference type="InterPro" id="IPR050361">
    <property type="entry name" value="MPP/UQCRC_Complex"/>
</dbReference>
<proteinExistence type="predicted"/>
<accession>A0A1D8GC73</accession>
<keyword evidence="3" id="KW-1185">Reference proteome</keyword>
<feature type="domain" description="Peptidase M16 C-terminal" evidence="1">
    <location>
        <begin position="185"/>
        <end position="360"/>
    </location>
</feature>
<reference evidence="2 3" key="1">
    <citation type="submission" date="2016-09" db="EMBL/GenBank/DDBJ databases">
        <title>Genomic analysis reveals versatility of anaerobic energy metabolism of Geosporobacter ferrireducens IRF9 of phylum Firmicutes.</title>
        <authorList>
            <person name="Kim S.-J."/>
        </authorList>
    </citation>
    <scope>NUCLEOTIDE SEQUENCE [LARGE SCALE GENOMIC DNA]</scope>
    <source>
        <strain evidence="2 3">IRF9</strain>
    </source>
</reference>
<dbReference type="NCBIfam" id="NF047422">
    <property type="entry name" value="YfmF_fam"/>
    <property type="match status" value="1"/>
</dbReference>
<dbReference type="AlphaFoldDB" id="A0A1D8GC73"/>
<dbReference type="Proteomes" id="UP000095743">
    <property type="component" value="Chromosome"/>
</dbReference>
<dbReference type="Gene3D" id="3.30.830.10">
    <property type="entry name" value="Metalloenzyme, LuxS/M16 peptidase-like"/>
    <property type="match status" value="2"/>
</dbReference>
<dbReference type="PANTHER" id="PTHR11851">
    <property type="entry name" value="METALLOPROTEASE"/>
    <property type="match status" value="1"/>
</dbReference>
<dbReference type="InterPro" id="IPR011249">
    <property type="entry name" value="Metalloenz_LuxS/M16"/>
</dbReference>
<dbReference type="EMBL" id="CP017269">
    <property type="protein sequence ID" value="AOT68470.1"/>
    <property type="molecule type" value="Genomic_DNA"/>
</dbReference>
<dbReference type="SUPFAM" id="SSF63411">
    <property type="entry name" value="LuxS/MPP-like metallohydrolase"/>
    <property type="match status" value="2"/>
</dbReference>
<sequence length="429" mass="50246">MLLLEKYQPIDMNEDVKLHYIKTDKFKTNLVSVYFQRPLLREEVTHNALLSMLLPRGTQHYPTAQSISVELENLYGASLGSDVAKKGERNILQFRLQVANEAYLDEKNIFNKGLSMLDELMNNPYLENNKFSSSYLQQEKENLSEKIEGRMNDKIKYAYERCIEEMCKNENFALYEYGQKEDLLKISEENLYKHYQNIIESSPIDIFVVGDMDQRDVEEQIRKNFQFKRQNIQKGVREQIYKKQSEVRRIEETMEINQGKLNMGFRTNVAYESELYEPLVVFSNILGGGPNSKLFKNIREKESLCYYIFSRVEKFKSLMLIGSGIEFENYEKAVTLIEKEINEMKEGNFTEEDIDSAKKGIVTSIRSLTDTPSMLADFYYTQFLSGNFDSLEDIIHKIERVKKNEIVQAAQEIFLDTIYFLKGKKEVAE</sequence>